<gene>
    <name evidence="1" type="ORF">JZO76_07255</name>
</gene>
<dbReference type="EMBL" id="JAFLVT010000008">
    <property type="protein sequence ID" value="MBO0449336.1"/>
    <property type="molecule type" value="Genomic_DNA"/>
</dbReference>
<organism evidence="1 2">
    <name type="scientific">Candidatus Enterococcus myersii</name>
    <dbReference type="NCBI Taxonomy" id="2815322"/>
    <lineage>
        <taxon>Bacteria</taxon>
        <taxon>Bacillati</taxon>
        <taxon>Bacillota</taxon>
        <taxon>Bacilli</taxon>
        <taxon>Lactobacillales</taxon>
        <taxon>Enterococcaceae</taxon>
        <taxon>Enterococcus</taxon>
    </lineage>
</organism>
<evidence type="ECO:0000313" key="1">
    <source>
        <dbReference type="EMBL" id="MBO0449336.1"/>
    </source>
</evidence>
<sequence length="174" mass="20179">MNKQEFIEKLKMHGAWCTDCHDINGEKDRYVKFAKVRELLEQIDEPQAEKVEVPPMIDKFIKDHTDPIFEICAWSDHYGNDGRTCDDPELSVVLDWYGNNTTEFYEAVVNGYTVKSKRWVVKKGKDCVLTSFTFFDEKIVNYDSNSYGKNYIYFTDKSKAEAVATLVEGSVEEI</sequence>
<comment type="caution">
    <text evidence="1">The sequence shown here is derived from an EMBL/GenBank/DDBJ whole genome shotgun (WGS) entry which is preliminary data.</text>
</comment>
<dbReference type="RefSeq" id="WP_206903461.1">
    <property type="nucleotide sequence ID" value="NZ_JAFLVT010000008.1"/>
</dbReference>
<evidence type="ECO:0008006" key="3">
    <source>
        <dbReference type="Google" id="ProtNLM"/>
    </source>
</evidence>
<proteinExistence type="predicted"/>
<name>A0ABS3H7B0_9ENTE</name>
<protein>
    <recommendedName>
        <fullName evidence="3">DUF1642 domain-containing protein</fullName>
    </recommendedName>
</protein>
<keyword evidence="2" id="KW-1185">Reference proteome</keyword>
<reference evidence="1 2" key="1">
    <citation type="submission" date="2021-03" db="EMBL/GenBank/DDBJ databases">
        <title>Enterococcal diversity collection.</title>
        <authorList>
            <person name="Gilmore M.S."/>
            <person name="Schwartzman J."/>
            <person name="Van Tyne D."/>
            <person name="Martin M."/>
            <person name="Earl A.M."/>
            <person name="Manson A.L."/>
            <person name="Straub T."/>
            <person name="Salamzade R."/>
            <person name="Saavedra J."/>
            <person name="Lebreton F."/>
            <person name="Prichula J."/>
            <person name="Schaufler K."/>
            <person name="Gaca A."/>
            <person name="Sgardioli B."/>
            <person name="Wagenaar J."/>
            <person name="Strong T."/>
        </authorList>
    </citation>
    <scope>NUCLEOTIDE SEQUENCE [LARGE SCALE GENOMIC DNA]</scope>
    <source>
        <strain evidence="1 2">MJM12</strain>
    </source>
</reference>
<dbReference type="Proteomes" id="UP000664256">
    <property type="component" value="Unassembled WGS sequence"/>
</dbReference>
<evidence type="ECO:0000313" key="2">
    <source>
        <dbReference type="Proteomes" id="UP000664256"/>
    </source>
</evidence>
<accession>A0ABS3H7B0</accession>